<reference evidence="4 5" key="1">
    <citation type="submission" date="2011-10" db="EMBL/GenBank/DDBJ databases">
        <authorList>
            <person name="Genoscope - CEA"/>
        </authorList>
    </citation>
    <scope>NUCLEOTIDE SEQUENCE [LARGE SCALE GENOMIC DNA]</scope>
    <source>
        <strain evidence="4 5">RCC 1105</strain>
    </source>
</reference>
<proteinExistence type="predicted"/>
<evidence type="ECO:0000256" key="3">
    <source>
        <dbReference type="SAM" id="Phobius"/>
    </source>
</evidence>
<keyword evidence="5" id="KW-1185">Reference proteome</keyword>
<evidence type="ECO:0000313" key="4">
    <source>
        <dbReference type="EMBL" id="CCO15173.1"/>
    </source>
</evidence>
<dbReference type="AlphaFoldDB" id="K8F0U3"/>
<dbReference type="PANTHER" id="PTHR31515:SF0">
    <property type="entry name" value="TRANSMEMBRANE PROTEIN"/>
    <property type="match status" value="1"/>
</dbReference>
<keyword evidence="3" id="KW-0812">Transmembrane</keyword>
<gene>
    <name evidence="4" type="ORF">Bathy02g04330</name>
</gene>
<evidence type="ECO:0008006" key="6">
    <source>
        <dbReference type="Google" id="ProtNLM"/>
    </source>
</evidence>
<dbReference type="OrthoDB" id="566980at2759"/>
<feature type="transmembrane region" description="Helical" evidence="3">
    <location>
        <begin position="25"/>
        <end position="51"/>
    </location>
</feature>
<feature type="region of interest" description="Disordered" evidence="2">
    <location>
        <begin position="620"/>
        <end position="642"/>
    </location>
</feature>
<keyword evidence="3" id="KW-1133">Transmembrane helix</keyword>
<dbReference type="RefSeq" id="XP_007514933.1">
    <property type="nucleotide sequence ID" value="XM_007514871.1"/>
</dbReference>
<evidence type="ECO:0000256" key="1">
    <source>
        <dbReference type="SAM" id="Coils"/>
    </source>
</evidence>
<dbReference type="eggNOG" id="ENOG502QWFV">
    <property type="taxonomic scope" value="Eukaryota"/>
</dbReference>
<protein>
    <recommendedName>
        <fullName evidence="6">Transmembrane protein</fullName>
    </recommendedName>
</protein>
<feature type="coiled-coil region" evidence="1">
    <location>
        <begin position="755"/>
        <end position="782"/>
    </location>
</feature>
<evidence type="ECO:0000256" key="2">
    <source>
        <dbReference type="SAM" id="MobiDB-lite"/>
    </source>
</evidence>
<keyword evidence="1" id="KW-0175">Coiled coil</keyword>
<dbReference type="PANTHER" id="PTHR31515">
    <property type="entry name" value="TRANSMEMBRANE PROTEIN-RELATED"/>
    <property type="match status" value="1"/>
</dbReference>
<organism evidence="4 5">
    <name type="scientific">Bathycoccus prasinos</name>
    <dbReference type="NCBI Taxonomy" id="41875"/>
    <lineage>
        <taxon>Eukaryota</taxon>
        <taxon>Viridiplantae</taxon>
        <taxon>Chlorophyta</taxon>
        <taxon>Mamiellophyceae</taxon>
        <taxon>Mamiellales</taxon>
        <taxon>Bathycoccaceae</taxon>
        <taxon>Bathycoccus</taxon>
    </lineage>
</organism>
<keyword evidence="3" id="KW-0472">Membrane</keyword>
<evidence type="ECO:0000313" key="5">
    <source>
        <dbReference type="Proteomes" id="UP000198341"/>
    </source>
</evidence>
<name>K8F0U3_9CHLO</name>
<dbReference type="EMBL" id="FO082277">
    <property type="protein sequence ID" value="CCO15173.1"/>
    <property type="molecule type" value="Genomic_DNA"/>
</dbReference>
<dbReference type="Proteomes" id="UP000198341">
    <property type="component" value="Chromosome 2"/>
</dbReference>
<sequence length="863" mass="96808">MRTKEADDDAFSTSKKRPLRKRAKAVPSFAAFSSFFSFLLLVVVFVLPFFLGENVTVRAEEEGSFERTSTAQKSSFTSSSESSFTLPLSVDVLLLGLDDTLGNDPYLQVDKSGLLLHLNEAFQKFSVLHNDMKEKNVIVPMKSKVRFTIQWTVKHGSVSLYEEKLGKLRRDYEDAVGTLKSRRTHRPRFIVDAKALEPVVERVIRGNNDEEIDSDGKFTVVICLPSATRIIYNSNGTSDMDTKEFSYTYGYDLKNVDMHEELRAPKKRHREYATSNAWVGSGKYAVVDLRAEGPPVKKGQKKSTWVFPTRHSIVEPFKEFLNTEEGVFESVRRNFDAHVYGELGKTIFDGVRSLHAPDIAFETMNFAKRVLVPIIALRDHAAFDPLDPELHYEHADFKNKDVVDETANEASVDLQAIEREVRKFLLPGQELVLVSGTHELHLHHHIASAIARAKRHSVVNREERFVKFSKRHVLEELRVSSDVLGHGLSEHVERASSLLYSRYGPKAAEHAAHAMLLDTHLKEDVNVGHLHSKRGDVGGSQFLANNRTNTVKLFGTRVVPVYLLSLASYGKGVTLDDDDGLDVSENGDIKDDDDDDYIRNDVASDESLVVVLQDASEIASQDAAMDGSGNSAPSRKGIPNPNPTRDIIAGLAKTLGALPLPFEARKHKGRDFEPLLWAVGCHPFGGDLSNTEDVSEVIANAGRRNHIVSRLDSAIHIVEAATETYNAFASEYVNESDDYEKYHDTLPHSLPKRIAKEMRENLRDMNDAFEELAKTLSSFEENEDAVHEQSDFVLSKAMEFAERSRLTIENARIKLARCRLRREKMSVTNSILMLPVFLENVFSAPGKEKEGNILVINNKISDT</sequence>
<dbReference type="KEGG" id="bpg:Bathy02g04330"/>
<accession>K8F0U3</accession>
<dbReference type="GeneID" id="19017546"/>